<reference evidence="3" key="1">
    <citation type="submission" date="2014-09" db="EMBL/GenBank/DDBJ databases">
        <authorList>
            <person name="Mudge J."/>
            <person name="Ramaraj T."/>
            <person name="Lindquist I.E."/>
            <person name="Bharti A.K."/>
            <person name="Sundararajan A."/>
            <person name="Cameron C.T."/>
            <person name="Woodward J.E."/>
            <person name="May G.D."/>
            <person name="Brubaker C."/>
            <person name="Broadhvest J."/>
            <person name="Wilkins T.A."/>
        </authorList>
    </citation>
    <scope>NUCLEOTIDE SEQUENCE</scope>
    <source>
        <strain evidence="3">cv. AKA8401</strain>
    </source>
</reference>
<sequence length="119" mass="12939">MEEERARQEAAAKKAAEESSNPEKEEEVQPQSDSQHATEQTLDSKSPTCGETNDSSKDQSSESDVSKVLGDQSFMSSILSSLPGVDPNDPNVKDLLASLPGQSESQEKKNEDEQPKDDK</sequence>
<dbReference type="Gene3D" id="1.10.287.3990">
    <property type="match status" value="1"/>
</dbReference>
<evidence type="ECO:0000313" key="3">
    <source>
        <dbReference type="Proteomes" id="UP000032142"/>
    </source>
</evidence>
<feature type="compositionally biased region" description="Basic and acidic residues" evidence="1">
    <location>
        <begin position="105"/>
        <end position="119"/>
    </location>
</feature>
<comment type="caution">
    <text evidence="2">The sequence shown here is derived from an EMBL/GenBank/DDBJ whole genome shotgun (WGS) entry which is preliminary data.</text>
</comment>
<evidence type="ECO:0000256" key="1">
    <source>
        <dbReference type="SAM" id="MobiDB-lite"/>
    </source>
</evidence>
<organism evidence="2 3">
    <name type="scientific">Gossypium arboreum</name>
    <name type="common">Tree cotton</name>
    <name type="synonym">Gossypium nanking</name>
    <dbReference type="NCBI Taxonomy" id="29729"/>
    <lineage>
        <taxon>Eukaryota</taxon>
        <taxon>Viridiplantae</taxon>
        <taxon>Streptophyta</taxon>
        <taxon>Embryophyta</taxon>
        <taxon>Tracheophyta</taxon>
        <taxon>Spermatophyta</taxon>
        <taxon>Magnoliopsida</taxon>
        <taxon>eudicotyledons</taxon>
        <taxon>Gunneridae</taxon>
        <taxon>Pentapetalae</taxon>
        <taxon>rosids</taxon>
        <taxon>malvids</taxon>
        <taxon>Malvales</taxon>
        <taxon>Malvaceae</taxon>
        <taxon>Malvoideae</taxon>
        <taxon>Gossypium</taxon>
    </lineage>
</organism>
<evidence type="ECO:0000313" key="2">
    <source>
        <dbReference type="EMBL" id="KHG01330.1"/>
    </source>
</evidence>
<protein>
    <submittedName>
        <fullName evidence="2">26S proteasome non-ATPase regulatory subunit 4-like protein</fullName>
    </submittedName>
</protein>
<feature type="compositionally biased region" description="Polar residues" evidence="1">
    <location>
        <begin position="29"/>
        <end position="53"/>
    </location>
</feature>
<dbReference type="Proteomes" id="UP000032142">
    <property type="component" value="Unassembled WGS sequence"/>
</dbReference>
<feature type="compositionally biased region" description="Basic and acidic residues" evidence="1">
    <location>
        <begin position="1"/>
        <end position="23"/>
    </location>
</feature>
<proteinExistence type="predicted"/>
<dbReference type="AlphaFoldDB" id="A0A0B0MKR1"/>
<dbReference type="GO" id="GO:0000502">
    <property type="term" value="C:proteasome complex"/>
    <property type="evidence" value="ECO:0007669"/>
    <property type="project" value="UniProtKB-KW"/>
</dbReference>
<feature type="region of interest" description="Disordered" evidence="1">
    <location>
        <begin position="1"/>
        <end position="119"/>
    </location>
</feature>
<keyword evidence="3" id="KW-1185">Reference proteome</keyword>
<keyword evidence="2" id="KW-0647">Proteasome</keyword>
<dbReference type="EMBL" id="JRRC01184183">
    <property type="protein sequence ID" value="KHG01330.1"/>
    <property type="molecule type" value="Genomic_DNA"/>
</dbReference>
<accession>A0A0B0MKR1</accession>
<name>A0A0B0MKR1_GOSAR</name>
<gene>
    <name evidence="2" type="ORF">F383_00640</name>
</gene>